<feature type="domain" description="Phosphatidic acid phosphatase type 2/haloperoxidase" evidence="3">
    <location>
        <begin position="105"/>
        <end position="216"/>
    </location>
</feature>
<dbReference type="AlphaFoldDB" id="B8BZC6"/>
<dbReference type="PANTHER" id="PTHR14969:SF13">
    <property type="entry name" value="AT30094P"/>
    <property type="match status" value="1"/>
</dbReference>
<evidence type="ECO:0000313" key="4">
    <source>
        <dbReference type="EMBL" id="EED92859.1"/>
    </source>
</evidence>
<organism evidence="4 5">
    <name type="scientific">Thalassiosira pseudonana</name>
    <name type="common">Marine diatom</name>
    <name type="synonym">Cyclotella nana</name>
    <dbReference type="NCBI Taxonomy" id="35128"/>
    <lineage>
        <taxon>Eukaryota</taxon>
        <taxon>Sar</taxon>
        <taxon>Stramenopiles</taxon>
        <taxon>Ochrophyta</taxon>
        <taxon>Bacillariophyta</taxon>
        <taxon>Coscinodiscophyceae</taxon>
        <taxon>Thalassiosirophycidae</taxon>
        <taxon>Thalassiosirales</taxon>
        <taxon>Thalassiosiraceae</taxon>
        <taxon>Thalassiosira</taxon>
    </lineage>
</organism>
<dbReference type="GO" id="GO:0046839">
    <property type="term" value="P:phospholipid dephosphorylation"/>
    <property type="evidence" value="ECO:0000318"/>
    <property type="project" value="GO_Central"/>
</dbReference>
<evidence type="ECO:0000313" key="5">
    <source>
        <dbReference type="Proteomes" id="UP000001449"/>
    </source>
</evidence>
<dbReference type="PaxDb" id="35128-Thaps4463"/>
<reference evidence="4 5" key="1">
    <citation type="journal article" date="2004" name="Science">
        <title>The genome of the diatom Thalassiosira pseudonana: ecology, evolution, and metabolism.</title>
        <authorList>
            <person name="Armbrust E.V."/>
            <person name="Berges J.A."/>
            <person name="Bowler C."/>
            <person name="Green B.R."/>
            <person name="Martinez D."/>
            <person name="Putnam N.H."/>
            <person name="Zhou S."/>
            <person name="Allen A.E."/>
            <person name="Apt K.E."/>
            <person name="Bechner M."/>
            <person name="Brzezinski M.A."/>
            <person name="Chaal B.K."/>
            <person name="Chiovitti A."/>
            <person name="Davis A.K."/>
            <person name="Demarest M.S."/>
            <person name="Detter J.C."/>
            <person name="Glavina T."/>
            <person name="Goodstein D."/>
            <person name="Hadi M.Z."/>
            <person name="Hellsten U."/>
            <person name="Hildebrand M."/>
            <person name="Jenkins B.D."/>
            <person name="Jurka J."/>
            <person name="Kapitonov V.V."/>
            <person name="Kroger N."/>
            <person name="Lau W.W."/>
            <person name="Lane T.W."/>
            <person name="Larimer F.W."/>
            <person name="Lippmeier J.C."/>
            <person name="Lucas S."/>
            <person name="Medina M."/>
            <person name="Montsant A."/>
            <person name="Obornik M."/>
            <person name="Parker M.S."/>
            <person name="Palenik B."/>
            <person name="Pazour G.J."/>
            <person name="Richardson P.M."/>
            <person name="Rynearson T.A."/>
            <person name="Saito M.A."/>
            <person name="Schwartz D.C."/>
            <person name="Thamatrakoln K."/>
            <person name="Valentin K."/>
            <person name="Vardi A."/>
            <person name="Wilkerson F.P."/>
            <person name="Rokhsar D.S."/>
        </authorList>
    </citation>
    <scope>NUCLEOTIDE SEQUENCE [LARGE SCALE GENOMIC DNA]</scope>
    <source>
        <strain evidence="4 5">CCMP1335</strain>
    </source>
</reference>
<keyword evidence="1" id="KW-0472">Membrane</keyword>
<dbReference type="eggNOG" id="KOG3146">
    <property type="taxonomic scope" value="Eukaryota"/>
</dbReference>
<dbReference type="EMBL" id="CM000641">
    <property type="protein sequence ID" value="EED92859.1"/>
    <property type="molecule type" value="Genomic_DNA"/>
</dbReference>
<evidence type="ECO:0000259" key="3">
    <source>
        <dbReference type="Pfam" id="PF01569"/>
    </source>
</evidence>
<dbReference type="SUPFAM" id="SSF48317">
    <property type="entry name" value="Acid phosphatase/Vanadium-dependent haloperoxidase"/>
    <property type="match status" value="1"/>
</dbReference>
<evidence type="ECO:0000256" key="2">
    <source>
        <dbReference type="SAM" id="SignalP"/>
    </source>
</evidence>
<sequence length="278" mass="29891">MLAIILQMLIGLLLLQLPQQTCAFASSSTTAISRPYAAPPPRGVNNWRTSDRHNSLFASTAQGDDAPAPVSMTYNIVTIIGKTASSVVSISFFLLLAYTRDALLLTLFAGSIANAVSSKVLKKILNHERPSTLQTNDKIKLKPSDGGMPSSHAMSLGFIGTVITMGVVPSEYQIIVGLILAVYSAIALRYRVRDDLHTVQQVAAGLALGISNAILWQKFAIGGDRDGSILTYVQQNFVSSETGLFPYTALAVPVIVGALVVGSFERRIAVWLKKKKEE</sequence>
<dbReference type="GO" id="GO:0042392">
    <property type="term" value="F:sphingosine-1-phosphate phosphatase activity"/>
    <property type="evidence" value="ECO:0000318"/>
    <property type="project" value="GO_Central"/>
</dbReference>
<dbReference type="PANTHER" id="PTHR14969">
    <property type="entry name" value="SPHINGOSINE-1-PHOSPHATE PHOSPHOHYDROLASE"/>
    <property type="match status" value="1"/>
</dbReference>
<dbReference type="KEGG" id="tps:THAPSDRAFT_4463"/>
<evidence type="ECO:0000256" key="1">
    <source>
        <dbReference type="SAM" id="Phobius"/>
    </source>
</evidence>
<keyword evidence="1" id="KW-1133">Transmembrane helix</keyword>
<dbReference type="OMA" id="KPSDGGM"/>
<accession>B8BZC6</accession>
<dbReference type="HOGENOM" id="CLU_954611_0_0_1"/>
<proteinExistence type="predicted"/>
<dbReference type="Pfam" id="PF01569">
    <property type="entry name" value="PAP2"/>
    <property type="match status" value="1"/>
</dbReference>
<protein>
    <recommendedName>
        <fullName evidence="3">Phosphatidic acid phosphatase type 2/haloperoxidase domain-containing protein</fullName>
    </recommendedName>
</protein>
<dbReference type="InterPro" id="IPR036938">
    <property type="entry name" value="PAP2/HPO_sf"/>
</dbReference>
<dbReference type="InParanoid" id="B8BZC6"/>
<keyword evidence="2" id="KW-0732">Signal</keyword>
<dbReference type="Gene3D" id="1.20.144.10">
    <property type="entry name" value="Phosphatidic acid phosphatase type 2/haloperoxidase"/>
    <property type="match status" value="1"/>
</dbReference>
<feature type="chain" id="PRO_5002866119" description="Phosphatidic acid phosphatase type 2/haloperoxidase domain-containing protein" evidence="2">
    <location>
        <begin position="24"/>
        <end position="278"/>
    </location>
</feature>
<feature type="transmembrane region" description="Helical" evidence="1">
    <location>
        <begin position="74"/>
        <end position="95"/>
    </location>
</feature>
<name>B8BZC6_THAPS</name>
<feature type="transmembrane region" description="Helical" evidence="1">
    <location>
        <begin position="202"/>
        <end position="221"/>
    </location>
</feature>
<dbReference type="Proteomes" id="UP000001449">
    <property type="component" value="Chromosome 4"/>
</dbReference>
<reference evidence="4 5" key="2">
    <citation type="journal article" date="2008" name="Nature">
        <title>The Phaeodactylum genome reveals the evolutionary history of diatom genomes.</title>
        <authorList>
            <person name="Bowler C."/>
            <person name="Allen A.E."/>
            <person name="Badger J.H."/>
            <person name="Grimwood J."/>
            <person name="Jabbari K."/>
            <person name="Kuo A."/>
            <person name="Maheswari U."/>
            <person name="Martens C."/>
            <person name="Maumus F."/>
            <person name="Otillar R.P."/>
            <person name="Rayko E."/>
            <person name="Salamov A."/>
            <person name="Vandepoele K."/>
            <person name="Beszteri B."/>
            <person name="Gruber A."/>
            <person name="Heijde M."/>
            <person name="Katinka M."/>
            <person name="Mock T."/>
            <person name="Valentin K."/>
            <person name="Verret F."/>
            <person name="Berges J.A."/>
            <person name="Brownlee C."/>
            <person name="Cadoret J.P."/>
            <person name="Chiovitti A."/>
            <person name="Choi C.J."/>
            <person name="Coesel S."/>
            <person name="De Martino A."/>
            <person name="Detter J.C."/>
            <person name="Durkin C."/>
            <person name="Falciatore A."/>
            <person name="Fournet J."/>
            <person name="Haruta M."/>
            <person name="Huysman M.J."/>
            <person name="Jenkins B.D."/>
            <person name="Jiroutova K."/>
            <person name="Jorgensen R.E."/>
            <person name="Joubert Y."/>
            <person name="Kaplan A."/>
            <person name="Kroger N."/>
            <person name="Kroth P.G."/>
            <person name="La Roche J."/>
            <person name="Lindquist E."/>
            <person name="Lommer M."/>
            <person name="Martin-Jezequel V."/>
            <person name="Lopez P.J."/>
            <person name="Lucas S."/>
            <person name="Mangogna M."/>
            <person name="McGinnis K."/>
            <person name="Medlin L.K."/>
            <person name="Montsant A."/>
            <person name="Oudot-Le Secq M.P."/>
            <person name="Napoli C."/>
            <person name="Obornik M."/>
            <person name="Parker M.S."/>
            <person name="Petit J.L."/>
            <person name="Porcel B.M."/>
            <person name="Poulsen N."/>
            <person name="Robison M."/>
            <person name="Rychlewski L."/>
            <person name="Rynearson T.A."/>
            <person name="Schmutz J."/>
            <person name="Shapiro H."/>
            <person name="Siaut M."/>
            <person name="Stanley M."/>
            <person name="Sussman M.R."/>
            <person name="Taylor A.R."/>
            <person name="Vardi A."/>
            <person name="von Dassow P."/>
            <person name="Vyverman W."/>
            <person name="Willis A."/>
            <person name="Wyrwicz L.S."/>
            <person name="Rokhsar D.S."/>
            <person name="Weissenbach J."/>
            <person name="Armbrust E.V."/>
            <person name="Green B.R."/>
            <person name="Van de Peer Y."/>
            <person name="Grigoriev I.V."/>
        </authorList>
    </citation>
    <scope>NUCLEOTIDE SEQUENCE [LARGE SCALE GENOMIC DNA]</scope>
    <source>
        <strain evidence="4 5">CCMP1335</strain>
    </source>
</reference>
<dbReference type="RefSeq" id="XP_002289322.1">
    <property type="nucleotide sequence ID" value="XM_002289286.1"/>
</dbReference>
<dbReference type="GeneID" id="7447955"/>
<gene>
    <name evidence="4" type="ORF">THAPSDRAFT_4463</name>
</gene>
<dbReference type="InterPro" id="IPR000326">
    <property type="entry name" value="PAP2/HPO"/>
</dbReference>
<dbReference type="GO" id="GO:0016020">
    <property type="term" value="C:membrane"/>
    <property type="evidence" value="ECO:0000318"/>
    <property type="project" value="GO_Central"/>
</dbReference>
<feature type="transmembrane region" description="Helical" evidence="1">
    <location>
        <begin position="244"/>
        <end position="264"/>
    </location>
</feature>
<keyword evidence="1" id="KW-0812">Transmembrane</keyword>
<dbReference type="STRING" id="35128.B8BZC6"/>
<feature type="signal peptide" evidence="2">
    <location>
        <begin position="1"/>
        <end position="23"/>
    </location>
</feature>
<keyword evidence="5" id="KW-1185">Reference proteome</keyword>